<sequence>MLRRTGLWATTVAALLLAAGCGSRVRLDQEAPVETRAVVPAEGASAGTGAAGATGSAVPATSVTTVNLGASGAGSGLGPDGRPLGEAGGNTVYFDYDSFAVREQDRPLLDRKARTLLTQPKRRLLIEGHTDERGGREYNLSLGQKRAESVQRFLQLLGVPAAQLEAVSLGEEQPAVQGGGENAWARNRRAELKDR</sequence>
<keyword evidence="4 6" id="KW-0998">Cell outer membrane</keyword>
<dbReference type="PRINTS" id="PR01021">
    <property type="entry name" value="OMPADOMAIN"/>
</dbReference>
<dbReference type="SUPFAM" id="SSF103088">
    <property type="entry name" value="OmpA-like"/>
    <property type="match status" value="1"/>
</dbReference>
<keyword evidence="3 6" id="KW-0564">Palmitate</keyword>
<organism evidence="9 10">
    <name type="scientific">Ideonella livida</name>
    <dbReference type="NCBI Taxonomy" id="2707176"/>
    <lineage>
        <taxon>Bacteria</taxon>
        <taxon>Pseudomonadati</taxon>
        <taxon>Pseudomonadota</taxon>
        <taxon>Betaproteobacteria</taxon>
        <taxon>Burkholderiales</taxon>
        <taxon>Sphaerotilaceae</taxon>
        <taxon>Ideonella</taxon>
    </lineage>
</organism>
<evidence type="ECO:0000256" key="5">
    <source>
        <dbReference type="ARBA" id="ARBA00023288"/>
    </source>
</evidence>
<keyword evidence="2 6" id="KW-0472">Membrane</keyword>
<dbReference type="InterPro" id="IPR006665">
    <property type="entry name" value="OmpA-like"/>
</dbReference>
<dbReference type="InterPro" id="IPR036737">
    <property type="entry name" value="OmpA-like_sf"/>
</dbReference>
<evidence type="ECO:0000256" key="2">
    <source>
        <dbReference type="ARBA" id="ARBA00023136"/>
    </source>
</evidence>
<keyword evidence="10" id="KW-1185">Reference proteome</keyword>
<dbReference type="PROSITE" id="PS51257">
    <property type="entry name" value="PROKAR_LIPOPROTEIN"/>
    <property type="match status" value="1"/>
</dbReference>
<dbReference type="AlphaFoldDB" id="A0A7C9PF55"/>
<keyword evidence="5 6" id="KW-0449">Lipoprotein</keyword>
<dbReference type="InterPro" id="IPR006690">
    <property type="entry name" value="OMPA-like_CS"/>
</dbReference>
<evidence type="ECO:0000256" key="6">
    <source>
        <dbReference type="HAMAP-Rule" id="MF_02204"/>
    </source>
</evidence>
<dbReference type="Pfam" id="PF00691">
    <property type="entry name" value="OmpA"/>
    <property type="match status" value="1"/>
</dbReference>
<dbReference type="GO" id="GO:0051301">
    <property type="term" value="P:cell division"/>
    <property type="evidence" value="ECO:0007669"/>
    <property type="project" value="UniProtKB-UniRule"/>
</dbReference>
<dbReference type="Proteomes" id="UP000484255">
    <property type="component" value="Unassembled WGS sequence"/>
</dbReference>
<dbReference type="PROSITE" id="PS51123">
    <property type="entry name" value="OMPA_2"/>
    <property type="match status" value="1"/>
</dbReference>
<dbReference type="PROSITE" id="PS01068">
    <property type="entry name" value="OMPA_1"/>
    <property type="match status" value="1"/>
</dbReference>
<keyword evidence="6" id="KW-0131">Cell cycle</keyword>
<dbReference type="InterPro" id="IPR039001">
    <property type="entry name" value="Pal"/>
</dbReference>
<feature type="region of interest" description="Disordered" evidence="7">
    <location>
        <begin position="172"/>
        <end position="195"/>
    </location>
</feature>
<reference evidence="9 10" key="1">
    <citation type="submission" date="2020-02" db="EMBL/GenBank/DDBJ databases">
        <title>Ideonella bacterium strain TBM-1.</title>
        <authorList>
            <person name="Chen W.-M."/>
        </authorList>
    </citation>
    <scope>NUCLEOTIDE SEQUENCE [LARGE SCALE GENOMIC DNA]</scope>
    <source>
        <strain evidence="9 10">TBM-1</strain>
    </source>
</reference>
<evidence type="ECO:0000256" key="7">
    <source>
        <dbReference type="SAM" id="MobiDB-lite"/>
    </source>
</evidence>
<evidence type="ECO:0000256" key="4">
    <source>
        <dbReference type="ARBA" id="ARBA00023237"/>
    </source>
</evidence>
<feature type="domain" description="OmpA-like" evidence="8">
    <location>
        <begin position="81"/>
        <end position="195"/>
    </location>
</feature>
<dbReference type="InterPro" id="IPR006664">
    <property type="entry name" value="OMP_bac"/>
</dbReference>
<keyword evidence="1 6" id="KW-0732">Signal</keyword>
<evidence type="ECO:0000313" key="9">
    <source>
        <dbReference type="EMBL" id="NDY90051.1"/>
    </source>
</evidence>
<evidence type="ECO:0000256" key="1">
    <source>
        <dbReference type="ARBA" id="ARBA00022729"/>
    </source>
</evidence>
<dbReference type="GO" id="GO:0009279">
    <property type="term" value="C:cell outer membrane"/>
    <property type="evidence" value="ECO:0007669"/>
    <property type="project" value="UniProtKB-SubCell"/>
</dbReference>
<evidence type="ECO:0000313" key="10">
    <source>
        <dbReference type="Proteomes" id="UP000484255"/>
    </source>
</evidence>
<comment type="subcellular location">
    <subcellularLocation>
        <location evidence="6">Cell outer membrane</location>
        <topology evidence="6">Lipid-anchor</topology>
    </subcellularLocation>
</comment>
<comment type="caution">
    <text evidence="9">The sequence shown here is derived from an EMBL/GenBank/DDBJ whole genome shotgun (WGS) entry which is preliminary data.</text>
</comment>
<comment type="function">
    <text evidence="6">Part of the Tol-Pal system, which plays a role in outer membrane invagination during cell division and is important for maintaining outer membrane integrity.</text>
</comment>
<comment type="similarity">
    <text evidence="6">Belongs to the Pal lipoprotein family.</text>
</comment>
<dbReference type="InterPro" id="IPR050330">
    <property type="entry name" value="Bact_OuterMem_StrucFunc"/>
</dbReference>
<proteinExistence type="inferred from homology"/>
<dbReference type="Gene3D" id="3.30.1330.60">
    <property type="entry name" value="OmpA-like domain"/>
    <property type="match status" value="1"/>
</dbReference>
<name>A0A7C9PF55_9BURK</name>
<comment type="subunit">
    <text evidence="6">The Tol-Pal system is composed of five core proteins: the inner membrane proteins TolA, TolQ and TolR, the periplasmic protein TolB and the outer membrane protein Pal. They form a network linking the inner and outer membranes and the peptidoglycan layer.</text>
</comment>
<dbReference type="EMBL" id="JAAGOH010000002">
    <property type="protein sequence ID" value="NDY90051.1"/>
    <property type="molecule type" value="Genomic_DNA"/>
</dbReference>
<dbReference type="PANTHER" id="PTHR30329">
    <property type="entry name" value="STATOR ELEMENT OF FLAGELLAR MOTOR COMPLEX"/>
    <property type="match status" value="1"/>
</dbReference>
<protein>
    <recommendedName>
        <fullName evidence="6">Peptidoglycan-associated lipoprotein</fullName>
        <shortName evidence="6">PAL</shortName>
    </recommendedName>
</protein>
<keyword evidence="6" id="KW-0132">Cell division</keyword>
<dbReference type="HAMAP" id="MF_02204">
    <property type="entry name" value="Pal"/>
    <property type="match status" value="1"/>
</dbReference>
<dbReference type="PANTHER" id="PTHR30329:SF21">
    <property type="entry name" value="LIPOPROTEIN YIAD-RELATED"/>
    <property type="match status" value="1"/>
</dbReference>
<accession>A0A7C9PF55</accession>
<evidence type="ECO:0000256" key="3">
    <source>
        <dbReference type="ARBA" id="ARBA00023139"/>
    </source>
</evidence>
<evidence type="ECO:0000259" key="8">
    <source>
        <dbReference type="PROSITE" id="PS51123"/>
    </source>
</evidence>
<dbReference type="CDD" id="cd07185">
    <property type="entry name" value="OmpA_C-like"/>
    <property type="match status" value="1"/>
</dbReference>
<gene>
    <name evidence="6" type="primary">pal</name>
    <name evidence="9" type="ORF">G3A44_02470</name>
</gene>